<sequence>MAPRRQRSREWEEEVAAKLIADSPSVVAAPQHLPPGRARRRAHHEPPVDLRPPNLRSRNEGCLHGGGARGAASGPPRRGSKRRGERPATAESKRCAREGGLHDARSDAGQCAVASEVEDRRKKNTDTWGRGSTRQIGESECIPGVFQSVRKYEQEASPFPRPACGDDDYHHWRVLDCRHGRVLLVKSSGNFVVWDPITGHREEVPALGFRYSSYSALVLCPVAGCHHRDCHGGSFSVVFVGNDNKYETIRACVYSSETRAWGTPDSTHLDGGHMFSLQRVALIGDEIYCLVDLGSRILKYDLAKHYFLSISLPCEFENGPVLMQSEDGSLGLAGSGGSTLYIWSRMANAEGITEWELQKTIKLKKMLRKADAIDYAEGVGVFIMSTLGQFMEVKLTMHGLLRTLFSSL</sequence>
<accession>A0A835KWS7</accession>
<dbReference type="SUPFAM" id="SSF63829">
    <property type="entry name" value="Calcium-dependent phosphotriesterase"/>
    <property type="match status" value="1"/>
</dbReference>
<dbReference type="InterPro" id="IPR056594">
    <property type="entry name" value="AT5G49610-like_b-prop"/>
</dbReference>
<dbReference type="PANTHER" id="PTHR32133:SF291">
    <property type="entry name" value="F-BOX DOMAIN-CONTAINING PROTEIN"/>
    <property type="match status" value="1"/>
</dbReference>
<evidence type="ECO:0000313" key="3">
    <source>
        <dbReference type="EMBL" id="KAF8783617.1"/>
    </source>
</evidence>
<protein>
    <recommendedName>
        <fullName evidence="2">F-box protein AT5G49610-like beta-propeller domain-containing protein</fullName>
    </recommendedName>
</protein>
<feature type="domain" description="F-box protein AT5G49610-like beta-propeller" evidence="2">
    <location>
        <begin position="173"/>
        <end position="371"/>
    </location>
</feature>
<feature type="compositionally biased region" description="Polar residues" evidence="1">
    <location>
        <begin position="126"/>
        <end position="135"/>
    </location>
</feature>
<dbReference type="PANTHER" id="PTHR32133">
    <property type="entry name" value="OS07G0120400 PROTEIN"/>
    <property type="match status" value="1"/>
</dbReference>
<feature type="compositionally biased region" description="Basic and acidic residues" evidence="1">
    <location>
        <begin position="85"/>
        <end position="106"/>
    </location>
</feature>
<evidence type="ECO:0000313" key="4">
    <source>
        <dbReference type="Proteomes" id="UP000636709"/>
    </source>
</evidence>
<gene>
    <name evidence="3" type="ORF">HU200_000470</name>
</gene>
<feature type="region of interest" description="Disordered" evidence="1">
    <location>
        <begin position="20"/>
        <end position="135"/>
    </location>
</feature>
<dbReference type="AlphaFoldDB" id="A0A835KWS7"/>
<evidence type="ECO:0000256" key="1">
    <source>
        <dbReference type="SAM" id="MobiDB-lite"/>
    </source>
</evidence>
<reference evidence="3" key="1">
    <citation type="submission" date="2020-07" db="EMBL/GenBank/DDBJ databases">
        <title>Genome sequence and genetic diversity analysis of an under-domesticated orphan crop, white fonio (Digitaria exilis).</title>
        <authorList>
            <person name="Bennetzen J.L."/>
            <person name="Chen S."/>
            <person name="Ma X."/>
            <person name="Wang X."/>
            <person name="Yssel A.E.J."/>
            <person name="Chaluvadi S.R."/>
            <person name="Johnson M."/>
            <person name="Gangashetty P."/>
            <person name="Hamidou F."/>
            <person name="Sanogo M.D."/>
            <person name="Zwaenepoel A."/>
            <person name="Wallace J."/>
            <person name="Van De Peer Y."/>
            <person name="Van Deynze A."/>
        </authorList>
    </citation>
    <scope>NUCLEOTIDE SEQUENCE</scope>
    <source>
        <tissue evidence="3">Leaves</tissue>
    </source>
</reference>
<comment type="caution">
    <text evidence="3">The sequence shown here is derived from an EMBL/GenBank/DDBJ whole genome shotgun (WGS) entry which is preliminary data.</text>
</comment>
<dbReference type="EMBL" id="JACEFO010000070">
    <property type="protein sequence ID" value="KAF8783617.1"/>
    <property type="molecule type" value="Genomic_DNA"/>
</dbReference>
<keyword evidence="4" id="KW-1185">Reference proteome</keyword>
<organism evidence="3 4">
    <name type="scientific">Digitaria exilis</name>
    <dbReference type="NCBI Taxonomy" id="1010633"/>
    <lineage>
        <taxon>Eukaryota</taxon>
        <taxon>Viridiplantae</taxon>
        <taxon>Streptophyta</taxon>
        <taxon>Embryophyta</taxon>
        <taxon>Tracheophyta</taxon>
        <taxon>Spermatophyta</taxon>
        <taxon>Magnoliopsida</taxon>
        <taxon>Liliopsida</taxon>
        <taxon>Poales</taxon>
        <taxon>Poaceae</taxon>
        <taxon>PACMAD clade</taxon>
        <taxon>Panicoideae</taxon>
        <taxon>Panicodae</taxon>
        <taxon>Paniceae</taxon>
        <taxon>Anthephorinae</taxon>
        <taxon>Digitaria</taxon>
    </lineage>
</organism>
<dbReference type="Pfam" id="PF23635">
    <property type="entry name" value="Beta-prop_AT5G49610-like"/>
    <property type="match status" value="1"/>
</dbReference>
<dbReference type="Proteomes" id="UP000636709">
    <property type="component" value="Unassembled WGS sequence"/>
</dbReference>
<proteinExistence type="predicted"/>
<evidence type="ECO:0000259" key="2">
    <source>
        <dbReference type="Pfam" id="PF23635"/>
    </source>
</evidence>
<name>A0A835KWS7_9POAL</name>